<protein>
    <submittedName>
        <fullName evidence="3">Uncharacterized protein</fullName>
    </submittedName>
</protein>
<keyword evidence="1" id="KW-0175">Coiled coil</keyword>
<dbReference type="SUPFAM" id="SSF49899">
    <property type="entry name" value="Concanavalin A-like lectins/glucanases"/>
    <property type="match status" value="1"/>
</dbReference>
<keyword evidence="2" id="KW-1185">Reference proteome</keyword>
<dbReference type="AlphaFoldDB" id="A0A914H7D5"/>
<name>A0A914H7D5_GLORO</name>
<dbReference type="InterPro" id="IPR043136">
    <property type="entry name" value="B30.2/SPRY_sf"/>
</dbReference>
<accession>A0A914H7D5</accession>
<dbReference type="Proteomes" id="UP000887572">
    <property type="component" value="Unplaced"/>
</dbReference>
<sequence length="345" mass="39333">MMTSSPNTTDGDLTADKVYLWPTFAKPIAELADELTELAQRQQTNSPSPTESGFDLVSTDGGQNDQEHWWPIFEELRHLQDRIKIVLLECEQLFNSLTSSSVDSDFVEQNENVTVEQLLRAKIEELERKQKADQEEHRAKIDEVTKAKVAAEWKYQQLVKEHKALQTKMDEYQKEQQQNIIDALTEAQKGNVEHFSQLQEQQLNIHDRWDSAACARGLKLSEPERLIVQYSCGSHRLTRSVRSERPIPKWGSGIFYYEVTILVKEGSIHIGLATRETPLTTWLSICSSVDVLSSKVERPHLAKATSSDAASIWQLANSSSQKMDAVWKLPICLSILPLNCFHPFR</sequence>
<reference evidence="3" key="1">
    <citation type="submission" date="2022-11" db="UniProtKB">
        <authorList>
            <consortium name="WormBaseParasite"/>
        </authorList>
    </citation>
    <scope>IDENTIFICATION</scope>
</reference>
<evidence type="ECO:0000313" key="2">
    <source>
        <dbReference type="Proteomes" id="UP000887572"/>
    </source>
</evidence>
<dbReference type="WBParaSite" id="Gr19_v10_g14393.t1">
    <property type="protein sequence ID" value="Gr19_v10_g14393.t1"/>
    <property type="gene ID" value="Gr19_v10_g14393"/>
</dbReference>
<dbReference type="Gene3D" id="2.60.120.920">
    <property type="match status" value="1"/>
</dbReference>
<dbReference type="InterPro" id="IPR013320">
    <property type="entry name" value="ConA-like_dom_sf"/>
</dbReference>
<feature type="coiled-coil region" evidence="1">
    <location>
        <begin position="115"/>
        <end position="175"/>
    </location>
</feature>
<evidence type="ECO:0000256" key="1">
    <source>
        <dbReference type="SAM" id="Coils"/>
    </source>
</evidence>
<evidence type="ECO:0000313" key="3">
    <source>
        <dbReference type="WBParaSite" id="Gr19_v10_g14393.t1"/>
    </source>
</evidence>
<proteinExistence type="predicted"/>
<organism evidence="2 3">
    <name type="scientific">Globodera rostochiensis</name>
    <name type="common">Golden nematode worm</name>
    <name type="synonym">Heterodera rostochiensis</name>
    <dbReference type="NCBI Taxonomy" id="31243"/>
    <lineage>
        <taxon>Eukaryota</taxon>
        <taxon>Metazoa</taxon>
        <taxon>Ecdysozoa</taxon>
        <taxon>Nematoda</taxon>
        <taxon>Chromadorea</taxon>
        <taxon>Rhabditida</taxon>
        <taxon>Tylenchina</taxon>
        <taxon>Tylenchomorpha</taxon>
        <taxon>Tylenchoidea</taxon>
        <taxon>Heteroderidae</taxon>
        <taxon>Heteroderinae</taxon>
        <taxon>Globodera</taxon>
    </lineage>
</organism>